<proteinExistence type="predicted"/>
<keyword evidence="3" id="KW-0238">DNA-binding</keyword>
<dbReference type="FunFam" id="2.20.25.80:FF:000002">
    <property type="entry name" value="probable WRKY transcription factor 31"/>
    <property type="match status" value="1"/>
</dbReference>
<organism evidence="9 10">
    <name type="scientific">Ananas comosus</name>
    <name type="common">Pineapple</name>
    <name type="synonym">Ananas ananas</name>
    <dbReference type="NCBI Taxonomy" id="4615"/>
    <lineage>
        <taxon>Eukaryota</taxon>
        <taxon>Viridiplantae</taxon>
        <taxon>Streptophyta</taxon>
        <taxon>Embryophyta</taxon>
        <taxon>Tracheophyta</taxon>
        <taxon>Spermatophyta</taxon>
        <taxon>Magnoliopsida</taxon>
        <taxon>Liliopsida</taxon>
        <taxon>Poales</taxon>
        <taxon>Bromeliaceae</taxon>
        <taxon>Bromelioideae</taxon>
        <taxon>Ananas</taxon>
    </lineage>
</organism>
<dbReference type="AlphaFoldDB" id="A0A6P5FXJ9"/>
<dbReference type="PROSITE" id="PS50811">
    <property type="entry name" value="WRKY"/>
    <property type="match status" value="1"/>
</dbReference>
<evidence type="ECO:0000256" key="2">
    <source>
        <dbReference type="ARBA" id="ARBA00023015"/>
    </source>
</evidence>
<protein>
    <submittedName>
        <fullName evidence="10">Probable WRKY transcription factor 72 isoform X1</fullName>
    </submittedName>
</protein>
<dbReference type="OrthoDB" id="1686353at2759"/>
<dbReference type="Gramene" id="Aco000436.1.mrna1">
    <property type="protein sequence ID" value="Aco000436.1.mrna1"/>
    <property type="gene ID" value="Aco000436.1.path1"/>
</dbReference>
<gene>
    <name evidence="10" type="primary">LOC109718524</name>
</gene>
<feature type="compositionally biased region" description="Basic and acidic residues" evidence="7">
    <location>
        <begin position="134"/>
        <end position="153"/>
    </location>
</feature>
<feature type="compositionally biased region" description="Polar residues" evidence="7">
    <location>
        <begin position="168"/>
        <end position="183"/>
    </location>
</feature>
<dbReference type="GeneID" id="109718524"/>
<dbReference type="PANTHER" id="PTHR31429">
    <property type="entry name" value="WRKY TRANSCRIPTION FACTOR 36-RELATED"/>
    <property type="match status" value="1"/>
</dbReference>
<keyword evidence="4" id="KW-0804">Transcription</keyword>
<reference evidence="9" key="1">
    <citation type="journal article" date="2015" name="Nat. Genet.">
        <title>The pineapple genome and the evolution of CAM photosynthesis.</title>
        <authorList>
            <person name="Ming R."/>
            <person name="VanBuren R."/>
            <person name="Wai C.M."/>
            <person name="Tang H."/>
            <person name="Schatz M.C."/>
            <person name="Bowers J.E."/>
            <person name="Lyons E."/>
            <person name="Wang M.L."/>
            <person name="Chen J."/>
            <person name="Biggers E."/>
            <person name="Zhang J."/>
            <person name="Huang L."/>
            <person name="Zhang L."/>
            <person name="Miao W."/>
            <person name="Zhang J."/>
            <person name="Ye Z."/>
            <person name="Miao C."/>
            <person name="Lin Z."/>
            <person name="Wang H."/>
            <person name="Zhou H."/>
            <person name="Yim W.C."/>
            <person name="Priest H.D."/>
            <person name="Zheng C."/>
            <person name="Woodhouse M."/>
            <person name="Edger P.P."/>
            <person name="Guyot R."/>
            <person name="Guo H.B."/>
            <person name="Guo H."/>
            <person name="Zheng G."/>
            <person name="Singh R."/>
            <person name="Sharma A."/>
            <person name="Min X."/>
            <person name="Zheng Y."/>
            <person name="Lee H."/>
            <person name="Gurtowski J."/>
            <person name="Sedlazeck F.J."/>
            <person name="Harkess A."/>
            <person name="McKain M.R."/>
            <person name="Liao Z."/>
            <person name="Fang J."/>
            <person name="Liu J."/>
            <person name="Zhang X."/>
            <person name="Zhang Q."/>
            <person name="Hu W."/>
            <person name="Qin Y."/>
            <person name="Wang K."/>
            <person name="Chen L.Y."/>
            <person name="Shirley N."/>
            <person name="Lin Y.R."/>
            <person name="Liu L.Y."/>
            <person name="Hernandez A.G."/>
            <person name="Wright C.L."/>
            <person name="Bulone V."/>
            <person name="Tuskan G.A."/>
            <person name="Heath K."/>
            <person name="Zee F."/>
            <person name="Moore P.H."/>
            <person name="Sunkar R."/>
            <person name="Leebens-Mack J.H."/>
            <person name="Mockler T."/>
            <person name="Bennetzen J.L."/>
            <person name="Freeling M."/>
            <person name="Sankoff D."/>
            <person name="Paterson A.H."/>
            <person name="Zhu X."/>
            <person name="Yang X."/>
            <person name="Smith J.A."/>
            <person name="Cushman J.C."/>
            <person name="Paull R.E."/>
            <person name="Yu Q."/>
        </authorList>
    </citation>
    <scope>NUCLEOTIDE SEQUENCE [LARGE SCALE GENOMIC DNA]</scope>
    <source>
        <strain evidence="9">cv. F153</strain>
    </source>
</reference>
<evidence type="ECO:0000256" key="5">
    <source>
        <dbReference type="ARBA" id="ARBA00023242"/>
    </source>
</evidence>
<dbReference type="InterPro" id="IPR044810">
    <property type="entry name" value="WRKY_plant"/>
</dbReference>
<evidence type="ECO:0000256" key="4">
    <source>
        <dbReference type="ARBA" id="ARBA00023163"/>
    </source>
</evidence>
<dbReference type="SMART" id="SM00774">
    <property type="entry name" value="WRKY"/>
    <property type="match status" value="1"/>
</dbReference>
<dbReference type="GO" id="GO:0005634">
    <property type="term" value="C:nucleus"/>
    <property type="evidence" value="ECO:0007669"/>
    <property type="project" value="UniProtKB-SubCell"/>
</dbReference>
<evidence type="ECO:0000313" key="10">
    <source>
        <dbReference type="RefSeq" id="XP_020100372.1"/>
    </source>
</evidence>
<accession>A0A6P5FXJ9</accession>
<dbReference type="Pfam" id="PF03106">
    <property type="entry name" value="WRKY"/>
    <property type="match status" value="1"/>
</dbReference>
<evidence type="ECO:0000256" key="3">
    <source>
        <dbReference type="ARBA" id="ARBA00023125"/>
    </source>
</evidence>
<dbReference type="SMR" id="A0A6P5FXJ9"/>
<keyword evidence="9" id="KW-1185">Reference proteome</keyword>
<sequence>MEVVMMRKAEEFIFEAHEEIGKDEKWLLQLGNRTPIAERGFTRSPSLTERESSISMQAQRLEATKAEMGEVREENERLKMLLARIVEDYKSLQSQFSNLIQQERGKTPVASPTDINDFHEPELVSLRLGPSSSTHEREEKLSANKKRGEDHDGGGLSLALERKFEGSRNGTNEVPTLNLSSENSFEDTKEQEAGEPWPPSKIHKNNVRNDDDEVSQQLQVKKARVSVRARCDTPTMNDGCQWRKYGQKISKGNPCPRAYYRCTVAPACPVRKQVQRCAEDMSILITTYEGTHNHPLAASATAMASTTSAAATMLVHGAATSSAAASAAAALHGVSGYPSPRHFYLPNPTISSNPSYPTITLDLTQPFDSARVSSPLGLALSGKGSNALGASWGNNSGYSNQAAYSTLYQSSYLHRGAANPSAGAAATETIARAITADPSFRSALAAAITSYVGGGEGGAAVRLGEYMGAAGEGGAGAQNGSSLGFLRHSLGFPSSRSGK</sequence>
<feature type="region of interest" description="Disordered" evidence="7">
    <location>
        <begin position="126"/>
        <end position="213"/>
    </location>
</feature>
<comment type="subcellular location">
    <subcellularLocation>
        <location evidence="1">Nucleus</location>
    </subcellularLocation>
</comment>
<dbReference type="Proteomes" id="UP000515123">
    <property type="component" value="Linkage group 12"/>
</dbReference>
<dbReference type="PANTHER" id="PTHR31429:SF97">
    <property type="entry name" value="WRKY TRANSCRIPTION FACTOR 36-RELATED"/>
    <property type="match status" value="1"/>
</dbReference>
<dbReference type="RefSeq" id="XP_020100372.1">
    <property type="nucleotide sequence ID" value="XM_020244783.1"/>
</dbReference>
<reference evidence="10" key="2">
    <citation type="submission" date="2025-08" db="UniProtKB">
        <authorList>
            <consortium name="RefSeq"/>
        </authorList>
    </citation>
    <scope>IDENTIFICATION</scope>
    <source>
        <tissue evidence="10">Leaf</tissue>
    </source>
</reference>
<evidence type="ECO:0000256" key="1">
    <source>
        <dbReference type="ARBA" id="ARBA00004123"/>
    </source>
</evidence>
<feature type="coiled-coil region" evidence="6">
    <location>
        <begin position="61"/>
        <end position="102"/>
    </location>
</feature>
<evidence type="ECO:0000256" key="6">
    <source>
        <dbReference type="SAM" id="Coils"/>
    </source>
</evidence>
<dbReference type="InterPro" id="IPR003657">
    <property type="entry name" value="WRKY_dom"/>
</dbReference>
<feature type="domain" description="WRKY" evidence="8">
    <location>
        <begin position="231"/>
        <end position="297"/>
    </location>
</feature>
<keyword evidence="6" id="KW-0175">Coiled coil</keyword>
<dbReference type="InterPro" id="IPR036576">
    <property type="entry name" value="WRKY_dom_sf"/>
</dbReference>
<evidence type="ECO:0000313" key="9">
    <source>
        <dbReference type="Proteomes" id="UP000515123"/>
    </source>
</evidence>
<keyword evidence="5" id="KW-0539">Nucleus</keyword>
<evidence type="ECO:0000256" key="7">
    <source>
        <dbReference type="SAM" id="MobiDB-lite"/>
    </source>
</evidence>
<dbReference type="GO" id="GO:0003700">
    <property type="term" value="F:DNA-binding transcription factor activity"/>
    <property type="evidence" value="ECO:0007669"/>
    <property type="project" value="InterPro"/>
</dbReference>
<dbReference type="Gene3D" id="2.20.25.80">
    <property type="entry name" value="WRKY domain"/>
    <property type="match status" value="1"/>
</dbReference>
<name>A0A6P5FXJ9_ANACO</name>
<evidence type="ECO:0000259" key="8">
    <source>
        <dbReference type="PROSITE" id="PS50811"/>
    </source>
</evidence>
<dbReference type="GO" id="GO:0043565">
    <property type="term" value="F:sequence-specific DNA binding"/>
    <property type="evidence" value="ECO:0007669"/>
    <property type="project" value="InterPro"/>
</dbReference>
<keyword evidence="2" id="KW-0805">Transcription regulation</keyword>
<dbReference type="SUPFAM" id="SSF118290">
    <property type="entry name" value="WRKY DNA-binding domain"/>
    <property type="match status" value="1"/>
</dbReference>